<dbReference type="EMBL" id="JAPHNL010000136">
    <property type="protein sequence ID" value="MCX3060932.1"/>
    <property type="molecule type" value="Genomic_DNA"/>
</dbReference>
<name>A0ABT3TV57_9ACTN</name>
<evidence type="ECO:0000313" key="2">
    <source>
        <dbReference type="Proteomes" id="UP001163064"/>
    </source>
</evidence>
<comment type="caution">
    <text evidence="1">The sequence shown here is derived from an EMBL/GenBank/DDBJ whole genome shotgun (WGS) entry which is preliminary data.</text>
</comment>
<dbReference type="Proteomes" id="UP001163064">
    <property type="component" value="Unassembled WGS sequence"/>
</dbReference>
<gene>
    <name evidence="1" type="ORF">OFY01_14420</name>
</gene>
<sequence length="60" mass="6817">MTHDEFDAVIERARARTARTTLKPVRDDTDDVWAMTPSGYYLDEVEGSAPLTPYAFRPGR</sequence>
<protein>
    <submittedName>
        <fullName evidence="1">Uncharacterized protein</fullName>
    </submittedName>
</protein>
<dbReference type="RefSeq" id="WP_266599914.1">
    <property type="nucleotide sequence ID" value="NZ_JAPHNL010000136.1"/>
</dbReference>
<accession>A0ABT3TV57</accession>
<reference evidence="1" key="1">
    <citation type="submission" date="2022-10" db="EMBL/GenBank/DDBJ databases">
        <title>Streptomyces beihaiensis sp. nov., a chitin degrading actinobacterium, isolated from shrimp pond soil.</title>
        <authorList>
            <person name="Xie J."/>
            <person name="Shen N."/>
        </authorList>
    </citation>
    <scope>NUCLEOTIDE SEQUENCE</scope>
    <source>
        <strain evidence="1">GXMU-J5</strain>
    </source>
</reference>
<keyword evidence="2" id="KW-1185">Reference proteome</keyword>
<proteinExistence type="predicted"/>
<organism evidence="1 2">
    <name type="scientific">Streptomyces beihaiensis</name>
    <dbReference type="NCBI Taxonomy" id="2984495"/>
    <lineage>
        <taxon>Bacteria</taxon>
        <taxon>Bacillati</taxon>
        <taxon>Actinomycetota</taxon>
        <taxon>Actinomycetes</taxon>
        <taxon>Kitasatosporales</taxon>
        <taxon>Streptomycetaceae</taxon>
        <taxon>Streptomyces</taxon>
    </lineage>
</organism>
<evidence type="ECO:0000313" key="1">
    <source>
        <dbReference type="EMBL" id="MCX3060932.1"/>
    </source>
</evidence>